<dbReference type="AlphaFoldDB" id="A0A3D9XGM2"/>
<name>A0A3D9XGM2_PARVE</name>
<sequence length="273" mass="30220">MHVVSLLRTDMFAIRIGGRPAGLDELFPGWTELDRFGLVIDEPVGGVGATHLLQSAMMAYYDAKPSRRSSRAVYPEIYAFHIGKCHGAHAPYDFWPARREVILRTDDHREVLDAINDRGITRLAVPDRPLREVVHRPKEVEAALDRIASAFVYDATGRVTGGDVEIAGTDKRTEFNPAQVLRPVSEIVAMRRSPGAVSSSGIPIKEADDDYAHWLVACDAEIAPEERERALQTRQALRSPEGLATETYRRVEVSEALKRLASAGQPRRAASAE</sequence>
<evidence type="ECO:0000313" key="2">
    <source>
        <dbReference type="Proteomes" id="UP000256941"/>
    </source>
</evidence>
<dbReference type="EMBL" id="QTUJ01000003">
    <property type="protein sequence ID" value="REF68761.1"/>
    <property type="molecule type" value="Genomic_DNA"/>
</dbReference>
<dbReference type="Proteomes" id="UP000256941">
    <property type="component" value="Unassembled WGS sequence"/>
</dbReference>
<organism evidence="1 2">
    <name type="scientific">Paracoccus versutus</name>
    <name type="common">Thiobacillus versutus</name>
    <dbReference type="NCBI Taxonomy" id="34007"/>
    <lineage>
        <taxon>Bacteria</taxon>
        <taxon>Pseudomonadati</taxon>
        <taxon>Pseudomonadota</taxon>
        <taxon>Alphaproteobacteria</taxon>
        <taxon>Rhodobacterales</taxon>
        <taxon>Paracoccaceae</taxon>
        <taxon>Paracoccus</taxon>
    </lineage>
</organism>
<accession>A0A3D9XGM2</accession>
<evidence type="ECO:0000313" key="1">
    <source>
        <dbReference type="EMBL" id="REF68761.1"/>
    </source>
</evidence>
<gene>
    <name evidence="1" type="ORF">BDD41_3833</name>
</gene>
<dbReference type="RefSeq" id="WP_140847845.1">
    <property type="nucleotide sequence ID" value="NZ_CP038197.1"/>
</dbReference>
<protein>
    <submittedName>
        <fullName evidence="1">Uncharacterized protein</fullName>
    </submittedName>
</protein>
<reference evidence="1 2" key="1">
    <citation type="submission" date="2018-08" db="EMBL/GenBank/DDBJ databases">
        <title>Genomic Encyclopedia of Archaeal and Bacterial Type Strains, Phase II (KMG-II): from individual species to whole genera.</title>
        <authorList>
            <person name="Goeker M."/>
        </authorList>
    </citation>
    <scope>NUCLEOTIDE SEQUENCE [LARGE SCALE GENOMIC DNA]</scope>
    <source>
        <strain evidence="1 2">DSM 17099</strain>
    </source>
</reference>
<proteinExistence type="predicted"/>
<comment type="caution">
    <text evidence="1">The sequence shown here is derived from an EMBL/GenBank/DDBJ whole genome shotgun (WGS) entry which is preliminary data.</text>
</comment>